<dbReference type="EMBL" id="DNAA01000127">
    <property type="protein sequence ID" value="HBA09007.1"/>
    <property type="molecule type" value="Genomic_DNA"/>
</dbReference>
<feature type="transmembrane region" description="Helical" evidence="1">
    <location>
        <begin position="184"/>
        <end position="205"/>
    </location>
</feature>
<feature type="transmembrane region" description="Helical" evidence="1">
    <location>
        <begin position="90"/>
        <end position="109"/>
    </location>
</feature>
<gene>
    <name evidence="2" type="ORF">DCW48_05235</name>
</gene>
<sequence length="218" mass="25056">MLTVLGLYYQLALVLKRKRIILCNVIENDRPTNILSLNQLTSIFLACYAFFLYGVCVEPMNHYLAWPRLMAMIVILLLFYQILVDRRNRLSAIIFYLSIGMLVISSFVFLFREHLQEYGKYIAEGLVIIATIVLAQGYFHQVMLIRRSGRTGAVSIRLHQCVLLTALSTVAFGFAIGIEDGWPLILLASVSTTLKLITLWHFRWVRVSKVAEVRRNKI</sequence>
<name>A0A351RAD6_9PROT</name>
<proteinExistence type="predicted"/>
<evidence type="ECO:0000256" key="1">
    <source>
        <dbReference type="SAM" id="Phobius"/>
    </source>
</evidence>
<feature type="transmembrane region" description="Helical" evidence="1">
    <location>
        <begin position="161"/>
        <end position="178"/>
    </location>
</feature>
<comment type="caution">
    <text evidence="2">The sequence shown here is derived from an EMBL/GenBank/DDBJ whole genome shotgun (WGS) entry which is preliminary data.</text>
</comment>
<organism evidence="2 3">
    <name type="scientific">Methylotenera mobilis</name>
    <dbReference type="NCBI Taxonomy" id="359408"/>
    <lineage>
        <taxon>Bacteria</taxon>
        <taxon>Pseudomonadati</taxon>
        <taxon>Pseudomonadota</taxon>
        <taxon>Betaproteobacteria</taxon>
        <taxon>Nitrosomonadales</taxon>
        <taxon>Methylophilaceae</taxon>
        <taxon>Methylotenera</taxon>
    </lineage>
</organism>
<accession>A0A351RAD6</accession>
<evidence type="ECO:0000313" key="2">
    <source>
        <dbReference type="EMBL" id="HBA09007.1"/>
    </source>
</evidence>
<protein>
    <submittedName>
        <fullName evidence="2">Uncharacterized protein</fullName>
    </submittedName>
</protein>
<keyword evidence="1" id="KW-0812">Transmembrane</keyword>
<evidence type="ECO:0000313" key="3">
    <source>
        <dbReference type="Proteomes" id="UP000264313"/>
    </source>
</evidence>
<dbReference type="AlphaFoldDB" id="A0A351RAD6"/>
<reference evidence="2 3" key="1">
    <citation type="journal article" date="2018" name="Nat. Biotechnol.">
        <title>A standardized bacterial taxonomy based on genome phylogeny substantially revises the tree of life.</title>
        <authorList>
            <person name="Parks D.H."/>
            <person name="Chuvochina M."/>
            <person name="Waite D.W."/>
            <person name="Rinke C."/>
            <person name="Skarshewski A."/>
            <person name="Chaumeil P.A."/>
            <person name="Hugenholtz P."/>
        </authorList>
    </citation>
    <scope>NUCLEOTIDE SEQUENCE [LARGE SCALE GENOMIC DNA]</scope>
    <source>
        <strain evidence="2">UBA9958</strain>
    </source>
</reference>
<keyword evidence="1" id="KW-1133">Transmembrane helix</keyword>
<dbReference type="Proteomes" id="UP000264313">
    <property type="component" value="Unassembled WGS sequence"/>
</dbReference>
<feature type="transmembrane region" description="Helical" evidence="1">
    <location>
        <begin position="65"/>
        <end position="83"/>
    </location>
</feature>
<keyword evidence="1" id="KW-0472">Membrane</keyword>
<feature type="transmembrane region" description="Helical" evidence="1">
    <location>
        <begin position="34"/>
        <end position="53"/>
    </location>
</feature>
<feature type="transmembrane region" description="Helical" evidence="1">
    <location>
        <begin position="121"/>
        <end position="140"/>
    </location>
</feature>